<reference evidence="3 4" key="2">
    <citation type="submission" date="2018-11" db="EMBL/GenBank/DDBJ databases">
        <authorList>
            <consortium name="Pathogen Informatics"/>
        </authorList>
    </citation>
    <scope>NUCLEOTIDE SEQUENCE [LARGE SCALE GENOMIC DNA]</scope>
</reference>
<dbReference type="AlphaFoldDB" id="A0A183J1S3"/>
<evidence type="ECO:0000313" key="4">
    <source>
        <dbReference type="Proteomes" id="UP000270296"/>
    </source>
</evidence>
<dbReference type="SUPFAM" id="SSF47954">
    <property type="entry name" value="Cyclin-like"/>
    <property type="match status" value="1"/>
</dbReference>
<dbReference type="EMBL" id="UZAM01013217">
    <property type="protein sequence ID" value="VDP26340.1"/>
    <property type="molecule type" value="Genomic_DNA"/>
</dbReference>
<dbReference type="PANTHER" id="PTHR10177">
    <property type="entry name" value="CYCLINS"/>
    <property type="match status" value="1"/>
</dbReference>
<dbReference type="FunFam" id="1.10.472.10:FF:000096">
    <property type="entry name" value="G1/S-specific cyclin-D3 isoform X2"/>
    <property type="match status" value="1"/>
</dbReference>
<dbReference type="InterPro" id="IPR013763">
    <property type="entry name" value="Cyclin-like_dom"/>
</dbReference>
<dbReference type="InterPro" id="IPR039361">
    <property type="entry name" value="Cyclin"/>
</dbReference>
<name>A0A183J1S3_9BILA</name>
<dbReference type="WBParaSite" id="SBAD_0001017201-mRNA-1">
    <property type="protein sequence ID" value="SBAD_0001017201-mRNA-1"/>
    <property type="gene ID" value="SBAD_0001017201"/>
</dbReference>
<dbReference type="Proteomes" id="UP000270296">
    <property type="component" value="Unassembled WGS sequence"/>
</dbReference>
<organism evidence="5">
    <name type="scientific">Soboliphyme baturini</name>
    <dbReference type="NCBI Taxonomy" id="241478"/>
    <lineage>
        <taxon>Eukaryota</taxon>
        <taxon>Metazoa</taxon>
        <taxon>Ecdysozoa</taxon>
        <taxon>Nematoda</taxon>
        <taxon>Enoplea</taxon>
        <taxon>Dorylaimia</taxon>
        <taxon>Dioctophymatida</taxon>
        <taxon>Dioctophymatoidea</taxon>
        <taxon>Soboliphymatidae</taxon>
        <taxon>Soboliphyme</taxon>
    </lineage>
</organism>
<evidence type="ECO:0000313" key="3">
    <source>
        <dbReference type="EMBL" id="VDP26340.1"/>
    </source>
</evidence>
<dbReference type="Pfam" id="PF00134">
    <property type="entry name" value="Cyclin_N"/>
    <property type="match status" value="1"/>
</dbReference>
<feature type="domain" description="Cyclin-like" evidence="2">
    <location>
        <begin position="3"/>
        <end position="87"/>
    </location>
</feature>
<evidence type="ECO:0000313" key="5">
    <source>
        <dbReference type="WBParaSite" id="SBAD_0001017201-mRNA-1"/>
    </source>
</evidence>
<evidence type="ECO:0000259" key="2">
    <source>
        <dbReference type="SMART" id="SM00385"/>
    </source>
</evidence>
<dbReference type="SMART" id="SM00385">
    <property type="entry name" value="CYCLIN"/>
    <property type="match status" value="1"/>
</dbReference>
<reference evidence="5" key="1">
    <citation type="submission" date="2016-06" db="UniProtKB">
        <authorList>
            <consortium name="WormBaseParasite"/>
        </authorList>
    </citation>
    <scope>IDENTIFICATION</scope>
</reference>
<sequence length="198" mass="22918">MLQLVLKVCEEEKCGYEVFPLSVSYLDRFLSIEAVHKTQLQVLGTACMFLASKIVDVQPLVATRLIQYTANAVTLPQLLSWELLILNRLKWDICSPTPYNFLQHFLYRLRFPASLEYRVCCQLRVLVSLLLTEVYVYPPSFRNLHILRGLTCLSEGENGNRRKLRLTLIFVTASVNFRVMGVWFIEFKKVVFLGHEGL</sequence>
<dbReference type="InterPro" id="IPR036915">
    <property type="entry name" value="Cyclin-like_sf"/>
</dbReference>
<keyword evidence="4" id="KW-1185">Reference proteome</keyword>
<gene>
    <name evidence="3" type="ORF">SBAD_LOCUS9820</name>
</gene>
<comment type="similarity">
    <text evidence="1">Belongs to the cyclin family.</text>
</comment>
<proteinExistence type="inferred from homology"/>
<evidence type="ECO:0000256" key="1">
    <source>
        <dbReference type="RuleBase" id="RU000383"/>
    </source>
</evidence>
<accession>A0A183J1S3</accession>
<dbReference type="Gene3D" id="1.10.472.10">
    <property type="entry name" value="Cyclin-like"/>
    <property type="match status" value="1"/>
</dbReference>
<dbReference type="OrthoDB" id="306099at2759"/>
<keyword evidence="1" id="KW-0195">Cyclin</keyword>
<protein>
    <submittedName>
        <fullName evidence="5">CYCLIN domain-containing protein</fullName>
    </submittedName>
</protein>
<dbReference type="InterPro" id="IPR006671">
    <property type="entry name" value="Cyclin_N"/>
</dbReference>